<dbReference type="GO" id="GO:0004713">
    <property type="term" value="F:protein tyrosine kinase activity"/>
    <property type="evidence" value="ECO:0007669"/>
    <property type="project" value="TreeGrafter"/>
</dbReference>
<reference evidence="12" key="4">
    <citation type="submission" date="2023-01" db="EMBL/GenBank/DDBJ databases">
        <title>Draft genome sequence of Methylobacterium oxalidis strain NBRC 107715.</title>
        <authorList>
            <person name="Sun Q."/>
            <person name="Mori K."/>
        </authorList>
    </citation>
    <scope>NUCLEOTIDE SEQUENCE</scope>
    <source>
        <strain evidence="12">NBRC 107715</strain>
    </source>
</reference>
<organism evidence="11 13">
    <name type="scientific">Methylobacterium oxalidis</name>
    <dbReference type="NCBI Taxonomy" id="944322"/>
    <lineage>
        <taxon>Bacteria</taxon>
        <taxon>Pseudomonadati</taxon>
        <taxon>Pseudomonadota</taxon>
        <taxon>Alphaproteobacteria</taxon>
        <taxon>Hyphomicrobiales</taxon>
        <taxon>Methylobacteriaceae</taxon>
        <taxon>Methylobacterium</taxon>
    </lineage>
</organism>
<dbReference type="PANTHER" id="PTHR32309">
    <property type="entry name" value="TYROSINE-PROTEIN KINASE"/>
    <property type="match status" value="1"/>
</dbReference>
<keyword evidence="4 8" id="KW-1133">Transmembrane helix</keyword>
<evidence type="ECO:0000256" key="3">
    <source>
        <dbReference type="ARBA" id="ARBA00022692"/>
    </source>
</evidence>
<evidence type="ECO:0000256" key="5">
    <source>
        <dbReference type="ARBA" id="ARBA00023136"/>
    </source>
</evidence>
<dbReference type="EMBL" id="BSPK01000117">
    <property type="protein sequence ID" value="GLS67834.1"/>
    <property type="molecule type" value="Genomic_DNA"/>
</dbReference>
<dbReference type="Pfam" id="PF13807">
    <property type="entry name" value="GNVR"/>
    <property type="match status" value="1"/>
</dbReference>
<dbReference type="Proteomes" id="UP001156856">
    <property type="component" value="Unassembled WGS sequence"/>
</dbReference>
<evidence type="ECO:0000313" key="14">
    <source>
        <dbReference type="Proteomes" id="UP001156856"/>
    </source>
</evidence>
<evidence type="ECO:0000313" key="13">
    <source>
        <dbReference type="Proteomes" id="UP000321960"/>
    </source>
</evidence>
<keyword evidence="14" id="KW-1185">Reference proteome</keyword>
<evidence type="ECO:0000259" key="9">
    <source>
        <dbReference type="Pfam" id="PF02706"/>
    </source>
</evidence>
<evidence type="ECO:0000259" key="10">
    <source>
        <dbReference type="Pfam" id="PF13807"/>
    </source>
</evidence>
<reference evidence="14" key="2">
    <citation type="journal article" date="2019" name="Int. J. Syst. Evol. Microbiol.">
        <title>The Global Catalogue of Microorganisms (GCM) 10K type strain sequencing project: providing services to taxonomists for standard genome sequencing and annotation.</title>
        <authorList>
            <consortium name="The Broad Institute Genomics Platform"/>
            <consortium name="The Broad Institute Genome Sequencing Center for Infectious Disease"/>
            <person name="Wu L."/>
            <person name="Ma J."/>
        </authorList>
    </citation>
    <scope>NUCLEOTIDE SEQUENCE [LARGE SCALE GENOMIC DNA]</scope>
    <source>
        <strain evidence="14">NBRC 107715</strain>
    </source>
</reference>
<dbReference type="InterPro" id="IPR032807">
    <property type="entry name" value="GNVR"/>
</dbReference>
<dbReference type="AlphaFoldDB" id="A0A512IXN8"/>
<dbReference type="Proteomes" id="UP000321960">
    <property type="component" value="Unassembled WGS sequence"/>
</dbReference>
<keyword evidence="5 8" id="KW-0472">Membrane</keyword>
<reference evidence="11 13" key="3">
    <citation type="submission" date="2019-07" db="EMBL/GenBank/DDBJ databases">
        <title>Whole genome shotgun sequence of Methylobacterium oxalidis NBRC 107715.</title>
        <authorList>
            <person name="Hosoyama A."/>
            <person name="Uohara A."/>
            <person name="Ohji S."/>
            <person name="Ichikawa N."/>
        </authorList>
    </citation>
    <scope>NUCLEOTIDE SEQUENCE [LARGE SCALE GENOMIC DNA]</scope>
    <source>
        <strain evidence="11 13">NBRC 107715</strain>
    </source>
</reference>
<dbReference type="InterPro" id="IPR050445">
    <property type="entry name" value="Bact_polysacc_biosynth/exp"/>
</dbReference>
<evidence type="ECO:0000256" key="4">
    <source>
        <dbReference type="ARBA" id="ARBA00022989"/>
    </source>
</evidence>
<comment type="caution">
    <text evidence="11">The sequence shown here is derived from an EMBL/GenBank/DDBJ whole genome shotgun (WGS) entry which is preliminary data.</text>
</comment>
<evidence type="ECO:0000256" key="7">
    <source>
        <dbReference type="SAM" id="MobiDB-lite"/>
    </source>
</evidence>
<protein>
    <recommendedName>
        <fullName evidence="15">Lipopolysaccharide biosynthesis protein</fullName>
    </recommendedName>
</protein>
<evidence type="ECO:0000256" key="6">
    <source>
        <dbReference type="SAM" id="Coils"/>
    </source>
</evidence>
<feature type="coiled-coil region" evidence="6">
    <location>
        <begin position="215"/>
        <end position="242"/>
    </location>
</feature>
<feature type="domain" description="Polysaccharide chain length determinant N-terminal" evidence="9">
    <location>
        <begin position="27"/>
        <end position="115"/>
    </location>
</feature>
<evidence type="ECO:0000313" key="11">
    <source>
        <dbReference type="EMBL" id="GEP02455.1"/>
    </source>
</evidence>
<keyword evidence="3 8" id="KW-0812">Transmembrane</keyword>
<dbReference type="InterPro" id="IPR003856">
    <property type="entry name" value="LPS_length_determ_N"/>
</dbReference>
<name>A0A512IXN8_9HYPH</name>
<evidence type="ECO:0008006" key="15">
    <source>
        <dbReference type="Google" id="ProtNLM"/>
    </source>
</evidence>
<feature type="transmembrane region" description="Helical" evidence="8">
    <location>
        <begin position="34"/>
        <end position="59"/>
    </location>
</feature>
<keyword evidence="6" id="KW-0175">Coiled coil</keyword>
<dbReference type="OrthoDB" id="230260at2"/>
<accession>A0A512IXN8</accession>
<dbReference type="PANTHER" id="PTHR32309:SF13">
    <property type="entry name" value="FERRIC ENTEROBACTIN TRANSPORT PROTEIN FEPE"/>
    <property type="match status" value="1"/>
</dbReference>
<dbReference type="Pfam" id="PF02706">
    <property type="entry name" value="Wzz"/>
    <property type="match status" value="1"/>
</dbReference>
<evidence type="ECO:0000256" key="1">
    <source>
        <dbReference type="ARBA" id="ARBA00004651"/>
    </source>
</evidence>
<gene>
    <name evidence="12" type="ORF">GCM10007888_62190</name>
    <name evidence="11" type="ORF">MOX02_04930</name>
</gene>
<evidence type="ECO:0000313" key="12">
    <source>
        <dbReference type="EMBL" id="GLS67834.1"/>
    </source>
</evidence>
<dbReference type="RefSeq" id="WP_147024126.1">
    <property type="nucleotide sequence ID" value="NZ_BJZU01000004.1"/>
</dbReference>
<sequence length="498" mass="54725">MFDFATPIRGEPVQVVLQHSESAGPSLRTVARRLWGGLSFILLGGLFMLAVAVAVMGLLTPSYTSTIQILIDPSDLRVVENEISARTPQADAGVSIAESQVRVIQSDNVLRRAVAKVGLAEDDEFVKPDSNNPVIVGLKRALGMTPPPASRDPVNLALDTLRLKLTVRRAERTFVIEVAVQSRDPEKAARIANAIGDAYFAEEAGARTEAARRASDALSARLNALRQDVEAAESKVVRYREENHLVASSGRLLTDQQLGDLNQQLVTASIKTAEARSRLEQARKMKVGDAGTALPEMLQSLEMQALRQQYATLSRNTAELATRLGERHPAMAEQYAQQRDLQRLIQREKERIIETTQKDYDRAAASEAAIQKNLERVKTENAASDRANVGLRELERAVESRRGIYETFLRRSREASEQERLNNTNVRIISPATPARERTWPPSPKIVLPVALLLGLLLGAGIALMLGADRDRRQAQRRSVPAPAPAPARARSFRAADA</sequence>
<dbReference type="GO" id="GO:0005886">
    <property type="term" value="C:plasma membrane"/>
    <property type="evidence" value="ECO:0007669"/>
    <property type="project" value="UniProtKB-SubCell"/>
</dbReference>
<keyword evidence="2" id="KW-1003">Cell membrane</keyword>
<evidence type="ECO:0000256" key="8">
    <source>
        <dbReference type="SAM" id="Phobius"/>
    </source>
</evidence>
<evidence type="ECO:0000256" key="2">
    <source>
        <dbReference type="ARBA" id="ARBA00022475"/>
    </source>
</evidence>
<dbReference type="EMBL" id="BJZU01000004">
    <property type="protein sequence ID" value="GEP02455.1"/>
    <property type="molecule type" value="Genomic_DNA"/>
</dbReference>
<feature type="domain" description="Tyrosine-protein kinase G-rich" evidence="10">
    <location>
        <begin position="393"/>
        <end position="465"/>
    </location>
</feature>
<comment type="subcellular location">
    <subcellularLocation>
        <location evidence="1">Cell membrane</location>
        <topology evidence="1">Multi-pass membrane protein</topology>
    </subcellularLocation>
</comment>
<feature type="transmembrane region" description="Helical" evidence="8">
    <location>
        <begin position="446"/>
        <end position="468"/>
    </location>
</feature>
<feature type="coiled-coil region" evidence="6">
    <location>
        <begin position="303"/>
        <end position="358"/>
    </location>
</feature>
<proteinExistence type="predicted"/>
<feature type="compositionally biased region" description="Low complexity" evidence="7">
    <location>
        <begin position="477"/>
        <end position="498"/>
    </location>
</feature>
<feature type="region of interest" description="Disordered" evidence="7">
    <location>
        <begin position="474"/>
        <end position="498"/>
    </location>
</feature>
<reference evidence="12" key="1">
    <citation type="journal article" date="2014" name="Int. J. Syst. Evol. Microbiol.">
        <title>Complete genome of a new Firmicutes species belonging to the dominant human colonic microbiota ('Ruminococcus bicirculans') reveals two chromosomes and a selective capacity to utilize plant glucans.</title>
        <authorList>
            <consortium name="NISC Comparative Sequencing Program"/>
            <person name="Wegmann U."/>
            <person name="Louis P."/>
            <person name="Goesmann A."/>
            <person name="Henrissat B."/>
            <person name="Duncan S.H."/>
            <person name="Flint H.J."/>
        </authorList>
    </citation>
    <scope>NUCLEOTIDE SEQUENCE</scope>
    <source>
        <strain evidence="12">NBRC 107715</strain>
    </source>
</reference>